<sequence length="206" mass="23021">MKVTIDFSLSFAAVTFHLRSETRRMSGQVDINALASSLSNNGPQRDKLFQSMEGAVKEIVNFLLPSDHLLQQMERTLEPVAGAGAEKVAIRRDELESVIHLVSSAHVLSSRLRTIFALAANGGGAPQTAPEVEAPVAVQPEAPRPLEDVSLREDARAREEARLRDEARLREETRARDEARAREELRARDESWRRELREPLRPIKAA</sequence>
<accession>A0A4Q9GIC5</accession>
<dbReference type="Proteomes" id="UP000291613">
    <property type="component" value="Unassembled WGS sequence"/>
</dbReference>
<reference evidence="2 3" key="1">
    <citation type="submission" date="2019-02" db="EMBL/GenBank/DDBJ databases">
        <title>Hansschlegelia quercus sp. nov., a novel methylotrophic bacterium from buds of oak (Quercus robur L.).</title>
        <authorList>
            <person name="Agafonova N.V."/>
            <person name="Kaparullina E.N."/>
            <person name="Grouzdev D.S."/>
            <person name="Doronina N.V."/>
        </authorList>
    </citation>
    <scope>NUCLEOTIDE SEQUENCE [LARGE SCALE GENOMIC DNA]</scope>
    <source>
        <strain evidence="2 3">Dub</strain>
    </source>
</reference>
<evidence type="ECO:0000313" key="3">
    <source>
        <dbReference type="Proteomes" id="UP000291613"/>
    </source>
</evidence>
<feature type="region of interest" description="Disordered" evidence="1">
    <location>
        <begin position="140"/>
        <end position="159"/>
    </location>
</feature>
<organism evidence="2 3">
    <name type="scientific">Hansschlegelia quercus</name>
    <dbReference type="NCBI Taxonomy" id="2528245"/>
    <lineage>
        <taxon>Bacteria</taxon>
        <taxon>Pseudomonadati</taxon>
        <taxon>Pseudomonadota</taxon>
        <taxon>Alphaproteobacteria</taxon>
        <taxon>Hyphomicrobiales</taxon>
        <taxon>Methylopilaceae</taxon>
        <taxon>Hansschlegelia</taxon>
    </lineage>
</organism>
<dbReference type="EMBL" id="SIUB01000003">
    <property type="protein sequence ID" value="TBN53953.1"/>
    <property type="molecule type" value="Genomic_DNA"/>
</dbReference>
<feature type="region of interest" description="Disordered" evidence="1">
    <location>
        <begin position="165"/>
        <end position="191"/>
    </location>
</feature>
<evidence type="ECO:0000256" key="1">
    <source>
        <dbReference type="SAM" id="MobiDB-lite"/>
    </source>
</evidence>
<dbReference type="AlphaFoldDB" id="A0A4Q9GIC5"/>
<dbReference type="RefSeq" id="WP_131003224.1">
    <property type="nucleotide sequence ID" value="NZ_JBHSZR010000003.1"/>
</dbReference>
<keyword evidence="3" id="KW-1185">Reference proteome</keyword>
<evidence type="ECO:0000313" key="2">
    <source>
        <dbReference type="EMBL" id="TBN53953.1"/>
    </source>
</evidence>
<gene>
    <name evidence="2" type="ORF">EYR15_09240</name>
</gene>
<protein>
    <submittedName>
        <fullName evidence="2">Uncharacterized protein</fullName>
    </submittedName>
</protein>
<name>A0A4Q9GIC5_9HYPH</name>
<comment type="caution">
    <text evidence="2">The sequence shown here is derived from an EMBL/GenBank/DDBJ whole genome shotgun (WGS) entry which is preliminary data.</text>
</comment>
<feature type="compositionally biased region" description="Basic and acidic residues" evidence="1">
    <location>
        <begin position="144"/>
        <end position="159"/>
    </location>
</feature>
<proteinExistence type="predicted"/>